<dbReference type="EMBL" id="CM031823">
    <property type="protein sequence ID" value="KAG6626619.1"/>
    <property type="molecule type" value="Genomic_DNA"/>
</dbReference>
<sequence>MFVVFLSVPSATPGHAFSCLQLHRRIYFYTLRTHSSSPSSVWTSSSNPSPKVVVTRDRGKNGKLIQALQRLRFWLLSFQRMG</sequence>
<accession>A0A8T1N4R1</accession>
<protein>
    <submittedName>
        <fullName evidence="2">Uncharacterized protein</fullName>
    </submittedName>
</protein>
<dbReference type="Proteomes" id="UP000811609">
    <property type="component" value="Chromosome 15"/>
</dbReference>
<evidence type="ECO:0000256" key="1">
    <source>
        <dbReference type="SAM" id="MobiDB-lite"/>
    </source>
</evidence>
<feature type="region of interest" description="Disordered" evidence="1">
    <location>
        <begin position="35"/>
        <end position="55"/>
    </location>
</feature>
<evidence type="ECO:0000313" key="2">
    <source>
        <dbReference type="EMBL" id="KAG6626619.1"/>
    </source>
</evidence>
<comment type="caution">
    <text evidence="2">The sequence shown here is derived from an EMBL/GenBank/DDBJ whole genome shotgun (WGS) entry which is preliminary data.</text>
</comment>
<evidence type="ECO:0000313" key="3">
    <source>
        <dbReference type="Proteomes" id="UP000811609"/>
    </source>
</evidence>
<proteinExistence type="predicted"/>
<name>A0A8T1N4R1_CARIL</name>
<dbReference type="AlphaFoldDB" id="A0A8T1N4R1"/>
<feature type="compositionally biased region" description="Low complexity" evidence="1">
    <location>
        <begin position="35"/>
        <end position="50"/>
    </location>
</feature>
<keyword evidence="3" id="KW-1185">Reference proteome</keyword>
<organism evidence="2 3">
    <name type="scientific">Carya illinoinensis</name>
    <name type="common">Pecan</name>
    <dbReference type="NCBI Taxonomy" id="32201"/>
    <lineage>
        <taxon>Eukaryota</taxon>
        <taxon>Viridiplantae</taxon>
        <taxon>Streptophyta</taxon>
        <taxon>Embryophyta</taxon>
        <taxon>Tracheophyta</taxon>
        <taxon>Spermatophyta</taxon>
        <taxon>Magnoliopsida</taxon>
        <taxon>eudicotyledons</taxon>
        <taxon>Gunneridae</taxon>
        <taxon>Pentapetalae</taxon>
        <taxon>rosids</taxon>
        <taxon>fabids</taxon>
        <taxon>Fagales</taxon>
        <taxon>Juglandaceae</taxon>
        <taxon>Carya</taxon>
    </lineage>
</organism>
<gene>
    <name evidence="2" type="ORF">CIPAW_15G063200</name>
</gene>
<reference evidence="2" key="1">
    <citation type="submission" date="2020-12" db="EMBL/GenBank/DDBJ databases">
        <title>WGS assembly of Carya illinoinensis cv. Pawnee.</title>
        <authorList>
            <person name="Platts A."/>
            <person name="Shu S."/>
            <person name="Wright S."/>
            <person name="Barry K."/>
            <person name="Edger P."/>
            <person name="Pires J.C."/>
            <person name="Schmutz J."/>
        </authorList>
    </citation>
    <scope>NUCLEOTIDE SEQUENCE</scope>
    <source>
        <tissue evidence="2">Leaf</tissue>
    </source>
</reference>